<dbReference type="Proteomes" id="UP000318585">
    <property type="component" value="Unassembled WGS sequence"/>
</dbReference>
<comment type="caution">
    <text evidence="1">The sequence shown here is derived from an EMBL/GenBank/DDBJ whole genome shotgun (WGS) entry which is preliminary data.</text>
</comment>
<dbReference type="RefSeq" id="WP_144071323.1">
    <property type="nucleotide sequence ID" value="NZ_VJZR01000004.1"/>
</dbReference>
<dbReference type="AlphaFoldDB" id="A0A553CMF5"/>
<evidence type="ECO:0000313" key="2">
    <source>
        <dbReference type="Proteomes" id="UP000318585"/>
    </source>
</evidence>
<organism evidence="1 2">
    <name type="scientific">Flavobacterium franklandianum</name>
    <dbReference type="NCBI Taxonomy" id="2594430"/>
    <lineage>
        <taxon>Bacteria</taxon>
        <taxon>Pseudomonadati</taxon>
        <taxon>Bacteroidota</taxon>
        <taxon>Flavobacteriia</taxon>
        <taxon>Flavobacteriales</taxon>
        <taxon>Flavobacteriaceae</taxon>
        <taxon>Flavobacterium</taxon>
    </lineage>
</organism>
<sequence length="206" mass="23137">MIKNYLLIAFLAVSFQLFSQETYFLVGNNFTKYVFKSSEGVMTTQLQSGTGSAFEMGYSFPVKNEKIYYSIGLTLNDYNAVAGSQSESYQWETKYIGAQNAVSYNFTLSNNFQLAVKGGVNLSTLLYGKQNINGAVYDLKGQDEFSGLFLSPFAGIQTRYRLNDLGYLSLGYTFSKSLNPFNTSEEKLSFNTNQILFGIHFNINEN</sequence>
<name>A0A553CMF5_9FLAO</name>
<dbReference type="EMBL" id="VJZR01000004">
    <property type="protein sequence ID" value="TRX21716.1"/>
    <property type="molecule type" value="Genomic_DNA"/>
</dbReference>
<dbReference type="OrthoDB" id="1335319at2"/>
<accession>A0A553CMF5</accession>
<gene>
    <name evidence="1" type="ORF">FNW17_07545</name>
</gene>
<keyword evidence="2" id="KW-1185">Reference proteome</keyword>
<evidence type="ECO:0008006" key="3">
    <source>
        <dbReference type="Google" id="ProtNLM"/>
    </source>
</evidence>
<protein>
    <recommendedName>
        <fullName evidence="3">Outer membrane protein beta-barrel domain-containing protein</fullName>
    </recommendedName>
</protein>
<reference evidence="1 2" key="1">
    <citation type="submission" date="2019-07" db="EMBL/GenBank/DDBJ databases">
        <title>Novel species of Flavobacterium.</title>
        <authorList>
            <person name="Liu Q."/>
            <person name="Xin Y.-H."/>
        </authorList>
    </citation>
    <scope>NUCLEOTIDE SEQUENCE [LARGE SCALE GENOMIC DNA]</scope>
    <source>
        <strain evidence="1 2">LB3P56</strain>
    </source>
</reference>
<proteinExistence type="predicted"/>
<evidence type="ECO:0000313" key="1">
    <source>
        <dbReference type="EMBL" id="TRX21716.1"/>
    </source>
</evidence>